<feature type="domain" description="EGF-like" evidence="1">
    <location>
        <begin position="285"/>
        <end position="325"/>
    </location>
</feature>
<feature type="non-terminal residue" evidence="2">
    <location>
        <position position="365"/>
    </location>
</feature>
<feature type="domain" description="EGF-like" evidence="1">
    <location>
        <begin position="245"/>
        <end position="283"/>
    </location>
</feature>
<protein>
    <recommendedName>
        <fullName evidence="1">EGF-like domain-containing protein</fullName>
    </recommendedName>
</protein>
<comment type="caution">
    <text evidence="2">The sequence shown here is derived from an EMBL/GenBank/DDBJ whole genome shotgun (WGS) entry which is preliminary data.</text>
</comment>
<accession>A0AAV2PW65</accession>
<keyword evidence="3" id="KW-1185">Reference proteome</keyword>
<dbReference type="InterPro" id="IPR000742">
    <property type="entry name" value="EGF"/>
</dbReference>
<feature type="domain" description="EGF-like" evidence="1">
    <location>
        <begin position="1"/>
        <end position="40"/>
    </location>
</feature>
<evidence type="ECO:0000313" key="3">
    <source>
        <dbReference type="Proteomes" id="UP001497623"/>
    </source>
</evidence>
<dbReference type="EMBL" id="CAXKWB010001781">
    <property type="protein sequence ID" value="CAL4065456.1"/>
    <property type="molecule type" value="Genomic_DNA"/>
</dbReference>
<feature type="domain" description="EGF-like" evidence="1">
    <location>
        <begin position="123"/>
        <end position="163"/>
    </location>
</feature>
<feature type="domain" description="EGF-like" evidence="1">
    <location>
        <begin position="164"/>
        <end position="203"/>
    </location>
</feature>
<feature type="non-terminal residue" evidence="2">
    <location>
        <position position="1"/>
    </location>
</feature>
<dbReference type="PANTHER" id="PTHR22963">
    <property type="entry name" value="ENDOGLIN-RELATED"/>
    <property type="match status" value="1"/>
</dbReference>
<sequence length="365" mass="39027">ECLGDSHCGKNAFCAEKSSSGFRYCQCSKHYTGDPSTTCKKTCLSMEPCGRNSVCVEGNGNDDAVCSCLQGYHQDTDGSCHGCLKNSQCGSNAVCMPSISDGDKSCQCIENYSGDASVYCKKTCTAIAFCGKNQICEEGSDDTMDAVCKCLPRYYLETDGSCHECLSDSHCGKNAFCAKKTTSGFRKCQCSKHYTGDPSTSCKKTCLSMEPCGSNSECVEGNGNNDAVCSCLQGYHRDTDGSCHGCLKDSQCGSNAVCISSISGDKSCQCIENYSGDASVYCKKTCAAIEFCGENQICEEGSDDAMDAVCKCLPRYYLETDGSCHECLGDSHCGKNAFCAEKSFSGFRYCQCSKHYTGDPSTTCK</sequence>
<feature type="domain" description="EGF-like" evidence="1">
    <location>
        <begin position="326"/>
        <end position="365"/>
    </location>
</feature>
<dbReference type="Gene3D" id="2.90.20.10">
    <property type="entry name" value="Plasmodium vivax P25 domain"/>
    <property type="match status" value="1"/>
</dbReference>
<dbReference type="Proteomes" id="UP001497623">
    <property type="component" value="Unassembled WGS sequence"/>
</dbReference>
<dbReference type="PANTHER" id="PTHR22963:SF39">
    <property type="entry name" value="DUMPY"/>
    <property type="match status" value="1"/>
</dbReference>
<gene>
    <name evidence="2" type="ORF">MNOR_LOCUS4784</name>
</gene>
<dbReference type="AlphaFoldDB" id="A0AAV2PW65"/>
<name>A0AAV2PW65_MEGNR</name>
<evidence type="ECO:0000313" key="2">
    <source>
        <dbReference type="EMBL" id="CAL4065456.1"/>
    </source>
</evidence>
<dbReference type="SMART" id="SM00181">
    <property type="entry name" value="EGF"/>
    <property type="match status" value="9"/>
</dbReference>
<proteinExistence type="predicted"/>
<feature type="domain" description="EGF-like" evidence="1">
    <location>
        <begin position="42"/>
        <end position="81"/>
    </location>
</feature>
<organism evidence="2 3">
    <name type="scientific">Meganyctiphanes norvegica</name>
    <name type="common">Northern krill</name>
    <name type="synonym">Thysanopoda norvegica</name>
    <dbReference type="NCBI Taxonomy" id="48144"/>
    <lineage>
        <taxon>Eukaryota</taxon>
        <taxon>Metazoa</taxon>
        <taxon>Ecdysozoa</taxon>
        <taxon>Arthropoda</taxon>
        <taxon>Crustacea</taxon>
        <taxon>Multicrustacea</taxon>
        <taxon>Malacostraca</taxon>
        <taxon>Eumalacostraca</taxon>
        <taxon>Eucarida</taxon>
        <taxon>Euphausiacea</taxon>
        <taxon>Euphausiidae</taxon>
        <taxon>Meganyctiphanes</taxon>
    </lineage>
</organism>
<reference evidence="2 3" key="1">
    <citation type="submission" date="2024-05" db="EMBL/GenBank/DDBJ databases">
        <authorList>
            <person name="Wallberg A."/>
        </authorList>
    </citation>
    <scope>NUCLEOTIDE SEQUENCE [LARGE SCALE GENOMIC DNA]</scope>
</reference>
<evidence type="ECO:0000259" key="1">
    <source>
        <dbReference type="SMART" id="SM00181"/>
    </source>
</evidence>
<feature type="domain" description="EGF-like" evidence="1">
    <location>
        <begin position="82"/>
        <end position="121"/>
    </location>
</feature>
<feature type="domain" description="EGF-like" evidence="1">
    <location>
        <begin position="205"/>
        <end position="244"/>
    </location>
</feature>